<dbReference type="EMBL" id="CP065662">
    <property type="protein sequence ID" value="QPS01491.1"/>
    <property type="molecule type" value="Genomic_DNA"/>
</dbReference>
<dbReference type="Gene3D" id="3.30.565.10">
    <property type="entry name" value="Histidine kinase-like ATPase, C-terminal domain"/>
    <property type="match status" value="1"/>
</dbReference>
<dbReference type="InterPro" id="IPR003660">
    <property type="entry name" value="HAMP_dom"/>
</dbReference>
<keyword evidence="4" id="KW-1003">Cell membrane</keyword>
<evidence type="ECO:0000256" key="7">
    <source>
        <dbReference type="ARBA" id="ARBA00022741"/>
    </source>
</evidence>
<evidence type="ECO:0000313" key="18">
    <source>
        <dbReference type="Proteomes" id="UP001069145"/>
    </source>
</evidence>
<dbReference type="PRINTS" id="PR00344">
    <property type="entry name" value="BCTRLSENSOR"/>
</dbReference>
<dbReference type="EMBL" id="JAOTML010000004">
    <property type="protein sequence ID" value="MCY3053281.1"/>
    <property type="molecule type" value="Genomic_DNA"/>
</dbReference>
<dbReference type="GO" id="GO:0005886">
    <property type="term" value="C:plasma membrane"/>
    <property type="evidence" value="ECO:0007669"/>
    <property type="project" value="UniProtKB-SubCell"/>
</dbReference>
<protein>
    <recommendedName>
        <fullName evidence="3">histidine kinase</fullName>
        <ecNumber evidence="3">2.7.13.3</ecNumber>
    </recommendedName>
</protein>
<comment type="catalytic activity">
    <reaction evidence="1">
        <text>ATP + protein L-histidine = ADP + protein N-phospho-L-histidine.</text>
        <dbReference type="EC" id="2.7.13.3"/>
    </reaction>
</comment>
<keyword evidence="8" id="KW-0418">Kinase</keyword>
<keyword evidence="5" id="KW-0597">Phosphoprotein</keyword>
<evidence type="ECO:0000256" key="4">
    <source>
        <dbReference type="ARBA" id="ARBA00022475"/>
    </source>
</evidence>
<evidence type="ECO:0000256" key="9">
    <source>
        <dbReference type="ARBA" id="ARBA00022840"/>
    </source>
</evidence>
<dbReference type="GO" id="GO:0016036">
    <property type="term" value="P:cellular response to phosphate starvation"/>
    <property type="evidence" value="ECO:0007669"/>
    <property type="project" value="TreeGrafter"/>
</dbReference>
<evidence type="ECO:0000256" key="2">
    <source>
        <dbReference type="ARBA" id="ARBA00004236"/>
    </source>
</evidence>
<dbReference type="InterPro" id="IPR003661">
    <property type="entry name" value="HisK_dim/P_dom"/>
</dbReference>
<dbReference type="InterPro" id="IPR036097">
    <property type="entry name" value="HisK_dim/P_sf"/>
</dbReference>
<feature type="transmembrane region" description="Helical" evidence="12">
    <location>
        <begin position="168"/>
        <end position="191"/>
    </location>
</feature>
<keyword evidence="7" id="KW-0547">Nucleotide-binding</keyword>
<dbReference type="Gene3D" id="3.30.450.20">
    <property type="entry name" value="PAS domain"/>
    <property type="match status" value="1"/>
</dbReference>
<dbReference type="FunFam" id="3.30.565.10:FF:000006">
    <property type="entry name" value="Sensor histidine kinase WalK"/>
    <property type="match status" value="1"/>
</dbReference>
<dbReference type="GO" id="GO:0000155">
    <property type="term" value="F:phosphorelay sensor kinase activity"/>
    <property type="evidence" value="ECO:0007669"/>
    <property type="project" value="InterPro"/>
</dbReference>
<dbReference type="SMART" id="SM00388">
    <property type="entry name" value="HisKA"/>
    <property type="match status" value="1"/>
</dbReference>
<feature type="domain" description="Histidine kinase" evidence="13">
    <location>
        <begin position="375"/>
        <end position="597"/>
    </location>
</feature>
<keyword evidence="12" id="KW-0812">Transmembrane</keyword>
<dbReference type="AlphaFoldDB" id="A0A0X8FDC5"/>
<proteinExistence type="predicted"/>
<gene>
    <name evidence="16" type="ORF">I6G68_08990</name>
    <name evidence="15" type="ORF">ODY43_04675</name>
</gene>
<dbReference type="InterPro" id="IPR036890">
    <property type="entry name" value="HATPase_C_sf"/>
</dbReference>
<dbReference type="PROSITE" id="PS50885">
    <property type="entry name" value="HAMP"/>
    <property type="match status" value="1"/>
</dbReference>
<keyword evidence="12" id="KW-1133">Transmembrane helix</keyword>
<dbReference type="SUPFAM" id="SSF55785">
    <property type="entry name" value="PYP-like sensor domain (PAS domain)"/>
    <property type="match status" value="1"/>
</dbReference>
<dbReference type="InterPro" id="IPR050351">
    <property type="entry name" value="BphY/WalK/GraS-like"/>
</dbReference>
<evidence type="ECO:0000256" key="8">
    <source>
        <dbReference type="ARBA" id="ARBA00022777"/>
    </source>
</evidence>
<dbReference type="Proteomes" id="UP001069145">
    <property type="component" value="Unassembled WGS sequence"/>
</dbReference>
<dbReference type="Gene3D" id="1.10.287.130">
    <property type="match status" value="1"/>
</dbReference>
<dbReference type="GO" id="GO:0004721">
    <property type="term" value="F:phosphoprotein phosphatase activity"/>
    <property type="evidence" value="ECO:0007669"/>
    <property type="project" value="TreeGrafter"/>
</dbReference>
<dbReference type="OrthoDB" id="9813151at2"/>
<dbReference type="GeneID" id="35767956"/>
<feature type="domain" description="HAMP" evidence="14">
    <location>
        <begin position="192"/>
        <end position="244"/>
    </location>
</feature>
<keyword evidence="18" id="KW-1185">Reference proteome</keyword>
<evidence type="ECO:0000256" key="3">
    <source>
        <dbReference type="ARBA" id="ARBA00012438"/>
    </source>
</evidence>
<evidence type="ECO:0000313" key="17">
    <source>
        <dbReference type="Proteomes" id="UP000594771"/>
    </source>
</evidence>
<evidence type="ECO:0000313" key="15">
    <source>
        <dbReference type="EMBL" id="MCY3053281.1"/>
    </source>
</evidence>
<keyword evidence="9 15" id="KW-0067">ATP-binding</keyword>
<dbReference type="Gene3D" id="6.10.340.10">
    <property type="match status" value="1"/>
</dbReference>
<keyword evidence="6" id="KW-0808">Transferase</keyword>
<dbReference type="InterPro" id="IPR035965">
    <property type="entry name" value="PAS-like_dom_sf"/>
</dbReference>
<dbReference type="EC" id="2.7.13.3" evidence="3"/>
<keyword evidence="10" id="KW-0902">Two-component regulatory system</keyword>
<dbReference type="InterPro" id="IPR005467">
    <property type="entry name" value="His_kinase_dom"/>
</dbReference>
<reference evidence="16 17" key="1">
    <citation type="submission" date="2020-12" db="EMBL/GenBank/DDBJ databases">
        <title>FDA dAtabase for Regulatory Grade micrObial Sequences (FDA-ARGOS): Supporting development and validation of Infectious Disease Dx tests.</title>
        <authorList>
            <person name="Sproer C."/>
            <person name="Gronow S."/>
            <person name="Severitt S."/>
            <person name="Schroder I."/>
            <person name="Tallon L."/>
            <person name="Sadzewicz L."/>
            <person name="Zhao X."/>
            <person name="Boylan J."/>
            <person name="Ott S."/>
            <person name="Bowen H."/>
            <person name="Vavikolanu K."/>
            <person name="Mehta A."/>
            <person name="Aluvathingal J."/>
            <person name="Nadendla S."/>
            <person name="Lowell S."/>
            <person name="Myers T."/>
            <person name="Yan Y."/>
            <person name="Sichtig H."/>
        </authorList>
    </citation>
    <scope>NUCLEOTIDE SEQUENCE [LARGE SCALE GENOMIC DNA]</scope>
    <source>
        <strain evidence="16 17">FDAARGOS_911</strain>
    </source>
</reference>
<dbReference type="NCBIfam" id="NF046044">
    <property type="entry name" value="PnpS"/>
    <property type="match status" value="1"/>
</dbReference>
<dbReference type="SUPFAM" id="SSF55874">
    <property type="entry name" value="ATPase domain of HSP90 chaperone/DNA topoisomerase II/histidine kinase"/>
    <property type="match status" value="1"/>
</dbReference>
<dbReference type="Pfam" id="PF02518">
    <property type="entry name" value="HATPase_c"/>
    <property type="match status" value="1"/>
</dbReference>
<comment type="subcellular location">
    <subcellularLocation>
        <location evidence="2">Cell membrane</location>
    </subcellularLocation>
</comment>
<dbReference type="PANTHER" id="PTHR45453:SF1">
    <property type="entry name" value="PHOSPHATE REGULON SENSOR PROTEIN PHOR"/>
    <property type="match status" value="1"/>
</dbReference>
<accession>A0A0X8FDC5</accession>
<evidence type="ECO:0000313" key="16">
    <source>
        <dbReference type="EMBL" id="QPS01491.1"/>
    </source>
</evidence>
<dbReference type="PROSITE" id="PS50109">
    <property type="entry name" value="HIS_KIN"/>
    <property type="match status" value="1"/>
</dbReference>
<dbReference type="GO" id="GO:0005524">
    <property type="term" value="F:ATP binding"/>
    <property type="evidence" value="ECO:0007669"/>
    <property type="project" value="UniProtKB-KW"/>
</dbReference>
<dbReference type="Pfam" id="PF00512">
    <property type="entry name" value="HisKA"/>
    <property type="match status" value="1"/>
</dbReference>
<name>A0A0X8FDC5_9LACT</name>
<evidence type="ECO:0000256" key="6">
    <source>
        <dbReference type="ARBA" id="ARBA00022679"/>
    </source>
</evidence>
<keyword evidence="11 12" id="KW-0472">Membrane</keyword>
<dbReference type="CDD" id="cd00075">
    <property type="entry name" value="HATPase"/>
    <property type="match status" value="1"/>
</dbReference>
<dbReference type="KEGG" id="aun:AWM73_01065"/>
<evidence type="ECO:0000256" key="5">
    <source>
        <dbReference type="ARBA" id="ARBA00022553"/>
    </source>
</evidence>
<evidence type="ECO:0000256" key="12">
    <source>
        <dbReference type="SAM" id="Phobius"/>
    </source>
</evidence>
<dbReference type="Proteomes" id="UP000594771">
    <property type="component" value="Chromosome"/>
</dbReference>
<reference evidence="15" key="2">
    <citation type="submission" date="2022-09" db="EMBL/GenBank/DDBJ databases">
        <title>Aerococcus urinae taxonomy study.</title>
        <authorList>
            <person name="Christensen J."/>
            <person name="Senneby E."/>
        </authorList>
    </citation>
    <scope>NUCLEOTIDE SEQUENCE</scope>
    <source>
        <strain evidence="15">NLD-066-U95</strain>
    </source>
</reference>
<dbReference type="SMART" id="SM00387">
    <property type="entry name" value="HATPase_c"/>
    <property type="match status" value="1"/>
</dbReference>
<dbReference type="PANTHER" id="PTHR45453">
    <property type="entry name" value="PHOSPHATE REGULON SENSOR PROTEIN PHOR"/>
    <property type="match status" value="1"/>
</dbReference>
<evidence type="ECO:0000256" key="10">
    <source>
        <dbReference type="ARBA" id="ARBA00023012"/>
    </source>
</evidence>
<dbReference type="FunFam" id="1.10.287.130:FF:000008">
    <property type="entry name" value="Two-component sensor histidine kinase"/>
    <property type="match status" value="1"/>
</dbReference>
<dbReference type="SUPFAM" id="SSF47384">
    <property type="entry name" value="Homodimeric domain of signal transducing histidine kinase"/>
    <property type="match status" value="1"/>
</dbReference>
<organism evidence="16 17">
    <name type="scientific">Aerococcus urinae</name>
    <dbReference type="NCBI Taxonomy" id="1376"/>
    <lineage>
        <taxon>Bacteria</taxon>
        <taxon>Bacillati</taxon>
        <taxon>Bacillota</taxon>
        <taxon>Bacilli</taxon>
        <taxon>Lactobacillales</taxon>
        <taxon>Aerococcaceae</taxon>
        <taxon>Aerococcus</taxon>
    </lineage>
</organism>
<dbReference type="CDD" id="cd00082">
    <property type="entry name" value="HisKA"/>
    <property type="match status" value="1"/>
</dbReference>
<dbReference type="RefSeq" id="WP_060777682.1">
    <property type="nucleotide sequence ID" value="NZ_CAJHLH010000004.1"/>
</dbReference>
<dbReference type="InterPro" id="IPR003594">
    <property type="entry name" value="HATPase_dom"/>
</dbReference>
<evidence type="ECO:0000259" key="14">
    <source>
        <dbReference type="PROSITE" id="PS50885"/>
    </source>
</evidence>
<sequence length="614" mass="69504">MKRLTLIITTVFSLLFILYSFLFAYNANEVVQVTVQQETQESMRDTVHSVERITKNLTAEDVVNNSSAWFDAQQEIMNTLNPMERVSIYDANHKEVLSFGNKLLANISFTEEGKQALDKNLSFTEFENEEDMTTYEYTGLIKNKNHQPIGSIRVLRNVNDITEAQNRLLIVSVGGSVVMVLILLAILSYYFKKIAQPIYSISDVVGRLSKSDYSIRYNQLGVAEIDELGDDINDLASNLSRQDIQISMQEERLQLLMDYLVVGVLMIDKKHRIKVANKAAYSIFDLDDNVINHKYEEVLTGYRLLQMIETCYSTKENVNDEVYLYYPKELILDVNILYVPKKANVSGISEQVVVLAYDITEIRRLEKVRSDFIANASHELKTPVTALKGFTETLLDGALEDEDTAREFVEIMNREANRLGYLINDILDLAKIEQDQLGHRSETVQLNRVIAEVVHSLEIPASGNRVEVHYDNDLEAGIRFTTEEMRLKQILTNLINNAIKYNKAEGGQVWISSTVTEDDKYVVIAIRDNGLGIPDEDIPRIFERFYRVDKTRSTASGGTGLGLSIVRNLVASMSGKIDVVSELNEGSTFTVYLPKNDKNLLETEADASLSADSE</sequence>
<evidence type="ECO:0000259" key="13">
    <source>
        <dbReference type="PROSITE" id="PS50109"/>
    </source>
</evidence>
<evidence type="ECO:0000256" key="1">
    <source>
        <dbReference type="ARBA" id="ARBA00000085"/>
    </source>
</evidence>
<dbReference type="InterPro" id="IPR004358">
    <property type="entry name" value="Sig_transdc_His_kin-like_C"/>
</dbReference>
<evidence type="ECO:0000256" key="11">
    <source>
        <dbReference type="ARBA" id="ARBA00023136"/>
    </source>
</evidence>